<dbReference type="EC" id="4.2.3.5" evidence="4 8"/>
<dbReference type="GO" id="GO:0009423">
    <property type="term" value="P:chorismate biosynthetic process"/>
    <property type="evidence" value="ECO:0007669"/>
    <property type="project" value="UniProtKB-UniPathway"/>
</dbReference>
<evidence type="ECO:0000256" key="2">
    <source>
        <dbReference type="ARBA" id="ARBA00008014"/>
    </source>
</evidence>
<dbReference type="GO" id="GO:0010181">
    <property type="term" value="F:FMN binding"/>
    <property type="evidence" value="ECO:0007669"/>
    <property type="project" value="TreeGrafter"/>
</dbReference>
<dbReference type="PANTHER" id="PTHR21085:SF0">
    <property type="entry name" value="CHORISMATE SYNTHASE"/>
    <property type="match status" value="1"/>
</dbReference>
<dbReference type="AlphaFoldDB" id="A0A1Y1UEE3"/>
<dbReference type="NCBIfam" id="NF003793">
    <property type="entry name" value="PRK05382.1"/>
    <property type="match status" value="1"/>
</dbReference>
<dbReference type="PROSITE" id="PS00789">
    <property type="entry name" value="CHORISMATE_SYNTHASE_3"/>
    <property type="match status" value="1"/>
</dbReference>
<dbReference type="InterPro" id="IPR000453">
    <property type="entry name" value="Chorismate_synth"/>
</dbReference>
<dbReference type="STRING" id="4999.A0A1Y1UEE3"/>
<comment type="caution">
    <text evidence="9">The sequence shown here is derived from an EMBL/GenBank/DDBJ whole genome shotgun (WGS) entry which is preliminary data.</text>
</comment>
<evidence type="ECO:0000256" key="1">
    <source>
        <dbReference type="ARBA" id="ARBA00005044"/>
    </source>
</evidence>
<dbReference type="GO" id="GO:0008652">
    <property type="term" value="P:amino acid biosynthetic process"/>
    <property type="evidence" value="ECO:0007669"/>
    <property type="project" value="UniProtKB-KW"/>
</dbReference>
<dbReference type="FunCoup" id="A0A1Y1UEE3">
    <property type="interactions" value="216"/>
</dbReference>
<evidence type="ECO:0000256" key="6">
    <source>
        <dbReference type="ARBA" id="ARBA00023141"/>
    </source>
</evidence>
<sequence length="414" mass="44873">MSTFGDLFRVHTYGESHCKSVGCIIDGCPPGLKLTEEDIQVQLSRRRPGQSDLTTARSEFDTVHLQSGTEHNVTLGTPIGLLVHNKDQRPHDYAETDLYPRPSHADYTYLAKYGIKASSGGGRASARETIGRVAAGAIAEKYLKEAAGVEIVAFVASVGKVELPFAQGEDEVLGKEFVELLRTTTREQVDKELTRCPHRETSDKIADAIRSAKSREDSLGGTIICVIRNCPLGLGEPAFDKLEAVLAHAMLSIPSTKAFEIGSGFRGTQFLGSQHNDPFVDGVDARTGQKRLRTSTNWSGGSQGGISNGEDVYFRVGFKPPATISQQQNTAKYDGSTGVLETKGRHDPCVLPRAIPIVETMAALVIMDMFLKQNARSSAASLLEPVDHLPPSMILPGKNKVVETQLVEDKVVQE</sequence>
<comment type="catalytic activity">
    <reaction evidence="8">
        <text>5-O-(1-carboxyvinyl)-3-phosphoshikimate = chorismate + phosphate</text>
        <dbReference type="Rhea" id="RHEA:21020"/>
        <dbReference type="ChEBI" id="CHEBI:29748"/>
        <dbReference type="ChEBI" id="CHEBI:43474"/>
        <dbReference type="ChEBI" id="CHEBI:57701"/>
        <dbReference type="EC" id="4.2.3.5"/>
    </reaction>
</comment>
<dbReference type="RefSeq" id="XP_021870493.1">
    <property type="nucleotide sequence ID" value="XM_022016136.1"/>
</dbReference>
<evidence type="ECO:0000256" key="7">
    <source>
        <dbReference type="ARBA" id="ARBA00023239"/>
    </source>
</evidence>
<dbReference type="OrthoDB" id="1721239at2759"/>
<dbReference type="NCBIfam" id="TIGR00033">
    <property type="entry name" value="aroC"/>
    <property type="match status" value="1"/>
</dbReference>
<keyword evidence="6 8" id="KW-0057">Aromatic amino acid biosynthesis</keyword>
<dbReference type="Proteomes" id="UP000193218">
    <property type="component" value="Unassembled WGS sequence"/>
</dbReference>
<reference evidence="9 10" key="1">
    <citation type="submission" date="2017-03" db="EMBL/GenBank/DDBJ databases">
        <title>Widespread Adenine N6-methylation of Active Genes in Fungi.</title>
        <authorList>
            <consortium name="DOE Joint Genome Institute"/>
            <person name="Mondo S.J."/>
            <person name="Dannebaum R.O."/>
            <person name="Kuo R.C."/>
            <person name="Louie K.B."/>
            <person name="Bewick A.J."/>
            <person name="Labutti K."/>
            <person name="Haridas S."/>
            <person name="Kuo A."/>
            <person name="Salamov A."/>
            <person name="Ahrendt S.R."/>
            <person name="Lau R."/>
            <person name="Bowen B.P."/>
            <person name="Lipzen A."/>
            <person name="Sullivan W."/>
            <person name="Andreopoulos W.B."/>
            <person name="Clum A."/>
            <person name="Lindquist E."/>
            <person name="Daum C."/>
            <person name="Northen T.R."/>
            <person name="Ramamoorthy G."/>
            <person name="Schmitz R.J."/>
            <person name="Gryganskyi A."/>
            <person name="Culley D."/>
            <person name="Magnuson J."/>
            <person name="James T.Y."/>
            <person name="O'Malley M.A."/>
            <person name="Stajich J.E."/>
            <person name="Spatafora J.W."/>
            <person name="Visel A."/>
            <person name="Grigoriev I.V."/>
        </authorList>
    </citation>
    <scope>NUCLEOTIDE SEQUENCE [LARGE SCALE GENOMIC DNA]</scope>
    <source>
        <strain evidence="9 10">NRRL Y-17943</strain>
    </source>
</reference>
<dbReference type="CDD" id="cd07304">
    <property type="entry name" value="Chorismate_synthase"/>
    <property type="match status" value="1"/>
</dbReference>
<gene>
    <name evidence="9" type="ORF">BD324DRAFT_628681</name>
</gene>
<dbReference type="GO" id="GO:0009073">
    <property type="term" value="P:aromatic amino acid family biosynthetic process"/>
    <property type="evidence" value="ECO:0007669"/>
    <property type="project" value="UniProtKB-KW"/>
</dbReference>
<dbReference type="GO" id="GO:0004107">
    <property type="term" value="F:chorismate synthase activity"/>
    <property type="evidence" value="ECO:0007669"/>
    <property type="project" value="UniProtKB-EC"/>
</dbReference>
<comment type="cofactor">
    <cofactor evidence="8">
        <name>FMNH2</name>
        <dbReference type="ChEBI" id="CHEBI:57618"/>
    </cofactor>
    <text evidence="8">Reduced FMN (FMNH(2)).</text>
</comment>
<dbReference type="Pfam" id="PF01264">
    <property type="entry name" value="Chorismate_synt"/>
    <property type="match status" value="1"/>
</dbReference>
<dbReference type="UniPathway" id="UPA00053">
    <property type="reaction ID" value="UER00090"/>
</dbReference>
<dbReference type="FunFam" id="3.60.150.10:FF:000004">
    <property type="entry name" value="Chorismate synthase"/>
    <property type="match status" value="1"/>
</dbReference>
<evidence type="ECO:0000313" key="10">
    <source>
        <dbReference type="Proteomes" id="UP000193218"/>
    </source>
</evidence>
<dbReference type="InterPro" id="IPR020541">
    <property type="entry name" value="Chorismate_synthase_CS"/>
</dbReference>
<keyword evidence="10" id="KW-1185">Reference proteome</keyword>
<evidence type="ECO:0000256" key="8">
    <source>
        <dbReference type="RuleBase" id="RU000605"/>
    </source>
</evidence>
<proteinExistence type="inferred from homology"/>
<evidence type="ECO:0000313" key="9">
    <source>
        <dbReference type="EMBL" id="ORX36392.1"/>
    </source>
</evidence>
<comment type="similarity">
    <text evidence="2 8">Belongs to the chorismate synthase family.</text>
</comment>
<dbReference type="HAMAP" id="MF_00300">
    <property type="entry name" value="Chorismate_synth"/>
    <property type="match status" value="1"/>
</dbReference>
<evidence type="ECO:0000256" key="3">
    <source>
        <dbReference type="ARBA" id="ARBA00011881"/>
    </source>
</evidence>
<dbReference type="PROSITE" id="PS00787">
    <property type="entry name" value="CHORISMATE_SYNTHASE_1"/>
    <property type="match status" value="1"/>
</dbReference>
<keyword evidence="7 8" id="KW-0456">Lyase</keyword>
<dbReference type="InterPro" id="IPR035904">
    <property type="entry name" value="Chorismate_synth_AroC_sf"/>
</dbReference>
<dbReference type="GeneID" id="33557945"/>
<dbReference type="PROSITE" id="PS00788">
    <property type="entry name" value="CHORISMATE_SYNTHASE_2"/>
    <property type="match status" value="1"/>
</dbReference>
<dbReference type="GO" id="GO:0005829">
    <property type="term" value="C:cytosol"/>
    <property type="evidence" value="ECO:0007669"/>
    <property type="project" value="TreeGrafter"/>
</dbReference>
<dbReference type="PANTHER" id="PTHR21085">
    <property type="entry name" value="CHORISMATE SYNTHASE"/>
    <property type="match status" value="1"/>
</dbReference>
<dbReference type="EMBL" id="NBSH01000008">
    <property type="protein sequence ID" value="ORX36392.1"/>
    <property type="molecule type" value="Genomic_DNA"/>
</dbReference>
<dbReference type="SUPFAM" id="SSF103263">
    <property type="entry name" value="Chorismate synthase, AroC"/>
    <property type="match status" value="1"/>
</dbReference>
<name>A0A1Y1UEE3_9TREE</name>
<accession>A0A1Y1UEE3</accession>
<keyword evidence="5 8" id="KW-0028">Amino-acid biosynthesis</keyword>
<evidence type="ECO:0000256" key="5">
    <source>
        <dbReference type="ARBA" id="ARBA00022605"/>
    </source>
</evidence>
<dbReference type="PIRSF" id="PIRSF001456">
    <property type="entry name" value="Chorismate_synth"/>
    <property type="match status" value="1"/>
</dbReference>
<dbReference type="InParanoid" id="A0A1Y1UEE3"/>
<comment type="pathway">
    <text evidence="1 8">Metabolic intermediate biosynthesis; chorismate biosynthesis; chorismate from D-erythrose 4-phosphate and phosphoenolpyruvate: step 7/7.</text>
</comment>
<dbReference type="Gene3D" id="3.60.150.10">
    <property type="entry name" value="Chorismate synthase AroC"/>
    <property type="match status" value="1"/>
</dbReference>
<evidence type="ECO:0000256" key="4">
    <source>
        <dbReference type="ARBA" id="ARBA00013036"/>
    </source>
</evidence>
<organism evidence="9 10">
    <name type="scientific">Kockovaella imperatae</name>
    <dbReference type="NCBI Taxonomy" id="4999"/>
    <lineage>
        <taxon>Eukaryota</taxon>
        <taxon>Fungi</taxon>
        <taxon>Dikarya</taxon>
        <taxon>Basidiomycota</taxon>
        <taxon>Agaricomycotina</taxon>
        <taxon>Tremellomycetes</taxon>
        <taxon>Tremellales</taxon>
        <taxon>Cuniculitremaceae</taxon>
        <taxon>Kockovaella</taxon>
    </lineage>
</organism>
<protein>
    <recommendedName>
        <fullName evidence="4 8">Chorismate synthase</fullName>
        <ecNumber evidence="4 8">4.2.3.5</ecNumber>
    </recommendedName>
</protein>
<comment type="subunit">
    <text evidence="3">Homotetramer.</text>
</comment>